<keyword evidence="4" id="KW-1185">Reference proteome</keyword>
<dbReference type="Proteomes" id="UP001564408">
    <property type="component" value="Unassembled WGS sequence"/>
</dbReference>
<dbReference type="EMBL" id="JBDKXB010000050">
    <property type="protein sequence ID" value="MEY6434213.1"/>
    <property type="molecule type" value="Genomic_DNA"/>
</dbReference>
<dbReference type="Gene3D" id="1.10.10.2910">
    <property type="match status" value="1"/>
</dbReference>
<name>A0ABV4BL49_9GAMM</name>
<evidence type="ECO:0000313" key="3">
    <source>
        <dbReference type="EMBL" id="MEY6434213.1"/>
    </source>
</evidence>
<reference evidence="3 4" key="1">
    <citation type="submission" date="2024-05" db="EMBL/GenBank/DDBJ databases">
        <title>Genome Sequence and Characterization of the New Strain Purple Sulfur Bacterium of Genus Thioalkalicoccus.</title>
        <authorList>
            <person name="Bryantseva I.A."/>
            <person name="Kyndt J.A."/>
            <person name="Imhoff J.F."/>
        </authorList>
    </citation>
    <scope>NUCLEOTIDE SEQUENCE [LARGE SCALE GENOMIC DNA]</scope>
    <source>
        <strain evidence="3 4">Um2</strain>
    </source>
</reference>
<dbReference type="Gene3D" id="1.10.260.40">
    <property type="entry name" value="lambda repressor-like DNA-binding domains"/>
    <property type="match status" value="1"/>
</dbReference>
<organism evidence="3 4">
    <name type="scientific">Thioalkalicoccus limnaeus</name>
    <dbReference type="NCBI Taxonomy" id="120681"/>
    <lineage>
        <taxon>Bacteria</taxon>
        <taxon>Pseudomonadati</taxon>
        <taxon>Pseudomonadota</taxon>
        <taxon>Gammaproteobacteria</taxon>
        <taxon>Chromatiales</taxon>
        <taxon>Chromatiaceae</taxon>
        <taxon>Thioalkalicoccus</taxon>
    </lineage>
</organism>
<dbReference type="InterPro" id="IPR001387">
    <property type="entry name" value="Cro/C1-type_HTH"/>
</dbReference>
<dbReference type="PANTHER" id="PTHR43236:SF1">
    <property type="entry name" value="BLL7220 PROTEIN"/>
    <property type="match status" value="1"/>
</dbReference>
<accession>A0ABV4BL49</accession>
<dbReference type="SUPFAM" id="SSF47413">
    <property type="entry name" value="lambda repressor-like DNA-binding domains"/>
    <property type="match status" value="1"/>
</dbReference>
<comment type="caution">
    <text evidence="3">The sequence shown here is derived from an EMBL/GenBank/DDBJ whole genome shotgun (WGS) entry which is preliminary data.</text>
</comment>
<sequence>MIADRIRQARLAAGLTLGALGEKVGVSHTAIQKYEKGLLTPSSMQLLKLARACGIRTEYFFRTHTVELLQPEFRKLSSFGKTAQDALKLKVVELVEKRVELLGAFPESPLQAFAPPEGLPERIESLDEIEAFSDRVRNAWQLGMNPIADLTDTLEAVGLLVIVVDEDNPKFSGLTAKARTNDGREYPVVVVSKLWPGDRQRFTLAHELGHLLLEGRLAEGLDEEKACDRFAGAFLAPRVAVIHLLGQQRHALEWQELYALKHEFGLSMAGWLQRAKQCGVITDAFHLSIVKRFSVRGWRKNEPGDPLPQEHPRLFDQLVYRALAEQYISEGKAAELLGIPMMRFHKERQLESSDAVAYQ</sequence>
<dbReference type="SMART" id="SM00530">
    <property type="entry name" value="HTH_XRE"/>
    <property type="match status" value="1"/>
</dbReference>
<dbReference type="InterPro" id="IPR010982">
    <property type="entry name" value="Lambda_DNA-bd_dom_sf"/>
</dbReference>
<feature type="domain" description="HTH cro/C1-type" evidence="2">
    <location>
        <begin position="6"/>
        <end position="60"/>
    </location>
</feature>
<dbReference type="InterPro" id="IPR052345">
    <property type="entry name" value="Rad_response_metalloprotease"/>
</dbReference>
<dbReference type="PANTHER" id="PTHR43236">
    <property type="entry name" value="ANTITOXIN HIGA1"/>
    <property type="match status" value="1"/>
</dbReference>
<dbReference type="PROSITE" id="PS50943">
    <property type="entry name" value="HTH_CROC1"/>
    <property type="match status" value="1"/>
</dbReference>
<comment type="similarity">
    <text evidence="1">Belongs to the short-chain fatty acyl-CoA assimilation regulator (ScfR) family.</text>
</comment>
<dbReference type="Pfam" id="PF01381">
    <property type="entry name" value="HTH_3"/>
    <property type="match status" value="1"/>
</dbReference>
<evidence type="ECO:0000256" key="1">
    <source>
        <dbReference type="ARBA" id="ARBA00007227"/>
    </source>
</evidence>
<evidence type="ECO:0000313" key="4">
    <source>
        <dbReference type="Proteomes" id="UP001564408"/>
    </source>
</evidence>
<proteinExistence type="inferred from homology"/>
<gene>
    <name evidence="3" type="ORF">ABC977_17590</name>
</gene>
<dbReference type="InterPro" id="IPR010359">
    <property type="entry name" value="IrrE_HExxH"/>
</dbReference>
<evidence type="ECO:0000259" key="2">
    <source>
        <dbReference type="PROSITE" id="PS50943"/>
    </source>
</evidence>
<protein>
    <submittedName>
        <fullName evidence="3">XRE family transcriptional regulator</fullName>
    </submittedName>
</protein>
<dbReference type="RefSeq" id="WP_369668595.1">
    <property type="nucleotide sequence ID" value="NZ_JBDKXB010000050.1"/>
</dbReference>
<dbReference type="CDD" id="cd00093">
    <property type="entry name" value="HTH_XRE"/>
    <property type="match status" value="1"/>
</dbReference>
<dbReference type="Pfam" id="PF06114">
    <property type="entry name" value="Peptidase_M78"/>
    <property type="match status" value="1"/>
</dbReference>